<feature type="transmembrane region" description="Helical" evidence="9">
    <location>
        <begin position="280"/>
        <end position="299"/>
    </location>
</feature>
<reference evidence="11" key="2">
    <citation type="submission" date="2022-01" db="EMBL/GenBank/DDBJ databases">
        <authorList>
            <person name="Zhou L.Y."/>
        </authorList>
    </citation>
    <scope>NUCLEOTIDE SEQUENCE</scope>
    <source>
        <strain evidence="11">TLK-CK17</strain>
    </source>
</reference>
<dbReference type="Gene3D" id="1.20.1530.20">
    <property type="match status" value="1"/>
</dbReference>
<feature type="transmembrane region" description="Helical" evidence="9">
    <location>
        <begin position="183"/>
        <end position="206"/>
    </location>
</feature>
<keyword evidence="4" id="KW-0050">Antiport</keyword>
<feature type="transmembrane region" description="Helical" evidence="9">
    <location>
        <begin position="306"/>
        <end position="328"/>
    </location>
</feature>
<feature type="transmembrane region" description="Helical" evidence="9">
    <location>
        <begin position="6"/>
        <end position="25"/>
    </location>
</feature>
<dbReference type="PANTHER" id="PTHR42751">
    <property type="entry name" value="SODIUM/HYDROGEN EXCHANGER FAMILY/TRKA DOMAIN PROTEIN"/>
    <property type="match status" value="1"/>
</dbReference>
<feature type="transmembrane region" description="Helical" evidence="9">
    <location>
        <begin position="32"/>
        <end position="49"/>
    </location>
</feature>
<dbReference type="Pfam" id="PF02254">
    <property type="entry name" value="TrkA_N"/>
    <property type="match status" value="1"/>
</dbReference>
<name>A0ABS9HUF9_9GAMM</name>
<proteinExistence type="inferred from homology"/>
<dbReference type="InterPro" id="IPR006153">
    <property type="entry name" value="Cation/H_exchanger_TM"/>
</dbReference>
<comment type="similarity">
    <text evidence="2">Belongs to the monovalent cation:proton antiporter 2 (CPA2) transporter (TC 2.A.37) family.</text>
</comment>
<dbReference type="Pfam" id="PF00999">
    <property type="entry name" value="Na_H_Exchanger"/>
    <property type="match status" value="1"/>
</dbReference>
<keyword evidence="3" id="KW-0813">Transport</keyword>
<feature type="transmembrane region" description="Helical" evidence="9">
    <location>
        <begin position="111"/>
        <end position="135"/>
    </location>
</feature>
<keyword evidence="7" id="KW-0406">Ion transport</keyword>
<comment type="caution">
    <text evidence="11">The sequence shown here is derived from an EMBL/GenBank/DDBJ whole genome shotgun (WGS) entry which is preliminary data.</text>
</comment>
<keyword evidence="5 9" id="KW-0812">Transmembrane</keyword>
<evidence type="ECO:0000313" key="11">
    <source>
        <dbReference type="EMBL" id="MCF7222012.1"/>
    </source>
</evidence>
<dbReference type="RefSeq" id="WP_237054432.1">
    <property type="nucleotide sequence ID" value="NZ_JAKJPO010000004.1"/>
</dbReference>
<evidence type="ECO:0000256" key="7">
    <source>
        <dbReference type="ARBA" id="ARBA00023065"/>
    </source>
</evidence>
<evidence type="ECO:0000256" key="6">
    <source>
        <dbReference type="ARBA" id="ARBA00022989"/>
    </source>
</evidence>
<keyword evidence="6 9" id="KW-1133">Transmembrane helix</keyword>
<dbReference type="InterPro" id="IPR004771">
    <property type="entry name" value="K/H_exchanger"/>
</dbReference>
<feature type="transmembrane region" description="Helical" evidence="9">
    <location>
        <begin position="85"/>
        <end position="105"/>
    </location>
</feature>
<keyword evidence="12" id="KW-1185">Reference proteome</keyword>
<dbReference type="PROSITE" id="PS51201">
    <property type="entry name" value="RCK_N"/>
    <property type="match status" value="1"/>
</dbReference>
<evidence type="ECO:0000256" key="5">
    <source>
        <dbReference type="ARBA" id="ARBA00022692"/>
    </source>
</evidence>
<dbReference type="InterPro" id="IPR036291">
    <property type="entry name" value="NAD(P)-bd_dom_sf"/>
</dbReference>
<evidence type="ECO:0000256" key="8">
    <source>
        <dbReference type="ARBA" id="ARBA00023136"/>
    </source>
</evidence>
<gene>
    <name evidence="11" type="ORF">L3V18_09480</name>
</gene>
<protein>
    <submittedName>
        <fullName evidence="11">Kef family K(+) transporter</fullName>
    </submittedName>
</protein>
<comment type="subcellular location">
    <subcellularLocation>
        <location evidence="1">Membrane</location>
        <topology evidence="1">Multi-pass membrane protein</topology>
    </subcellularLocation>
</comment>
<evidence type="ECO:0000256" key="1">
    <source>
        <dbReference type="ARBA" id="ARBA00004141"/>
    </source>
</evidence>
<evidence type="ECO:0000259" key="10">
    <source>
        <dbReference type="PROSITE" id="PS51201"/>
    </source>
</evidence>
<feature type="domain" description="RCK N-terminal" evidence="10">
    <location>
        <begin position="414"/>
        <end position="530"/>
    </location>
</feature>
<evidence type="ECO:0000256" key="4">
    <source>
        <dbReference type="ARBA" id="ARBA00022449"/>
    </source>
</evidence>
<dbReference type="SUPFAM" id="SSF51735">
    <property type="entry name" value="NAD(P)-binding Rossmann-fold domains"/>
    <property type="match status" value="1"/>
</dbReference>
<accession>A0ABS9HUF9</accession>
<dbReference type="InterPro" id="IPR003148">
    <property type="entry name" value="RCK_N"/>
</dbReference>
<sequence>MHHTSLIAILVAGFVLAFVFGALAQRLRLSPLVGYLIAGIVAGPFTPGFVGDQELAPQLAEIGVILLMFGVGLHFSMRDLLSVRAIALPGAIAQIAVATVLGWGLSQLLGWSHVAGVVFGLALSVASTVVLLRALEERRLIETERGRIAVGWLIVEDLAMVLALVLLPALAEIIGGGAGEEPPSVLLVLLKTFLKVGGFVAFMLIIGRRVIPWILERVAGTGSRELFTLCVLAIALGVAFGSAEMFGVSFALGAFFAGMLLNESEFSHKAANETLPLRDAFAVLFFVSVGMLFNPMILVEHPFEVIATFLIIVLGKSIAAYAIVRAFGKPDSTALLISASLAQIGEFSFILAGLGLQLDILPERGQDLILAGALLSIILNPLLFQWLDQRMRKGASTMSSRPPRAIPAIPDDLSGHVILIGFGRVGSELGRLLQAQKVPLVVIDGEDDLVEHARAAGLPSIRGNAANERVLAEARPERANTVMLAIPNVLEAGEIIARLREINPGLTIVARAHSDNEVRHLLEHGADGAVMAERELAHSLAEMVMATPAFRGDRHLPPASA</sequence>
<dbReference type="NCBIfam" id="NF007950">
    <property type="entry name" value="PRK10669.1"/>
    <property type="match status" value="1"/>
</dbReference>
<feature type="transmembrane region" description="Helical" evidence="9">
    <location>
        <begin position="147"/>
        <end position="171"/>
    </location>
</feature>
<dbReference type="EMBL" id="JAKJPO010000004">
    <property type="protein sequence ID" value="MCF7222012.1"/>
    <property type="molecule type" value="Genomic_DNA"/>
</dbReference>
<feature type="transmembrane region" description="Helical" evidence="9">
    <location>
        <begin position="227"/>
        <end position="260"/>
    </location>
</feature>
<evidence type="ECO:0000256" key="2">
    <source>
        <dbReference type="ARBA" id="ARBA00005551"/>
    </source>
</evidence>
<dbReference type="Proteomes" id="UP001430796">
    <property type="component" value="Unassembled WGS sequence"/>
</dbReference>
<reference evidence="11" key="1">
    <citation type="submission" date="2022-01" db="EMBL/GenBank/DDBJ databases">
        <title>Lysobacter chinensis sp. nov., a bacterium isolated from cow dung compost.</title>
        <authorList>
            <person name="Liu Y."/>
        </authorList>
    </citation>
    <scope>NUCLEOTIDE SEQUENCE</scope>
    <source>
        <strain evidence="11">TLK-CK17</strain>
    </source>
</reference>
<evidence type="ECO:0000256" key="3">
    <source>
        <dbReference type="ARBA" id="ARBA00022448"/>
    </source>
</evidence>
<feature type="transmembrane region" description="Helical" evidence="9">
    <location>
        <begin position="368"/>
        <end position="387"/>
    </location>
</feature>
<evidence type="ECO:0000313" key="12">
    <source>
        <dbReference type="Proteomes" id="UP001430796"/>
    </source>
</evidence>
<dbReference type="Gene3D" id="3.40.50.720">
    <property type="entry name" value="NAD(P)-binding Rossmann-like Domain"/>
    <property type="match status" value="1"/>
</dbReference>
<keyword evidence="8 9" id="KW-0472">Membrane</keyword>
<evidence type="ECO:0000256" key="9">
    <source>
        <dbReference type="SAM" id="Phobius"/>
    </source>
</evidence>
<dbReference type="NCBIfam" id="TIGR00932">
    <property type="entry name" value="2a37"/>
    <property type="match status" value="1"/>
</dbReference>
<organism evidence="11 12">
    <name type="scientific">Marilutibacter chinensis</name>
    <dbReference type="NCBI Taxonomy" id="2912247"/>
    <lineage>
        <taxon>Bacteria</taxon>
        <taxon>Pseudomonadati</taxon>
        <taxon>Pseudomonadota</taxon>
        <taxon>Gammaproteobacteria</taxon>
        <taxon>Lysobacterales</taxon>
        <taxon>Lysobacteraceae</taxon>
        <taxon>Marilutibacter</taxon>
    </lineage>
</organism>
<dbReference type="InterPro" id="IPR038770">
    <property type="entry name" value="Na+/solute_symporter_sf"/>
</dbReference>
<dbReference type="PANTHER" id="PTHR42751:SF1">
    <property type="entry name" value="CATION_PROTON ANTIPORTER YBAL-RELATED"/>
    <property type="match status" value="1"/>
</dbReference>
<feature type="transmembrane region" description="Helical" evidence="9">
    <location>
        <begin position="334"/>
        <end position="356"/>
    </location>
</feature>
<feature type="transmembrane region" description="Helical" evidence="9">
    <location>
        <begin position="55"/>
        <end position="73"/>
    </location>
</feature>